<evidence type="ECO:0000313" key="2">
    <source>
        <dbReference type="Proteomes" id="UP000323454"/>
    </source>
</evidence>
<dbReference type="Proteomes" id="UP000323454">
    <property type="component" value="Unassembled WGS sequence"/>
</dbReference>
<protein>
    <submittedName>
        <fullName evidence="1">Uncharacterized protein</fullName>
    </submittedName>
</protein>
<name>A0A5B2XKD2_9PSEU</name>
<dbReference type="AlphaFoldDB" id="A0A5B2XKD2"/>
<comment type="caution">
    <text evidence="1">The sequence shown here is derived from an EMBL/GenBank/DDBJ whole genome shotgun (WGS) entry which is preliminary data.</text>
</comment>
<gene>
    <name evidence="1" type="ORF">F0L68_08235</name>
</gene>
<dbReference type="RefSeq" id="WP_149848880.1">
    <property type="nucleotide sequence ID" value="NZ_VUOB01000012.1"/>
</dbReference>
<accession>A0A5B2XKD2</accession>
<dbReference type="EMBL" id="VUOB01000012">
    <property type="protein sequence ID" value="KAA2264217.1"/>
    <property type="molecule type" value="Genomic_DNA"/>
</dbReference>
<reference evidence="1 2" key="2">
    <citation type="submission" date="2019-09" db="EMBL/GenBank/DDBJ databases">
        <authorList>
            <person name="Jin C."/>
        </authorList>
    </citation>
    <scope>NUCLEOTIDE SEQUENCE [LARGE SCALE GENOMIC DNA]</scope>
    <source>
        <strain evidence="1 2">AN110305</strain>
    </source>
</reference>
<evidence type="ECO:0000313" key="1">
    <source>
        <dbReference type="EMBL" id="KAA2264217.1"/>
    </source>
</evidence>
<organism evidence="1 2">
    <name type="scientific">Solihabitans fulvus</name>
    <dbReference type="NCBI Taxonomy" id="1892852"/>
    <lineage>
        <taxon>Bacteria</taxon>
        <taxon>Bacillati</taxon>
        <taxon>Actinomycetota</taxon>
        <taxon>Actinomycetes</taxon>
        <taxon>Pseudonocardiales</taxon>
        <taxon>Pseudonocardiaceae</taxon>
        <taxon>Solihabitans</taxon>
    </lineage>
</organism>
<dbReference type="OrthoDB" id="3577104at2"/>
<proteinExistence type="predicted"/>
<keyword evidence="2" id="KW-1185">Reference proteome</keyword>
<reference evidence="1 2" key="1">
    <citation type="submission" date="2019-09" db="EMBL/GenBank/DDBJ databases">
        <title>Goodfellowia gen. nov., a new genus of the Pseudonocardineae related to Actinoalloteichus, containing Goodfellowia coeruleoviolacea gen. nov., comb. nov. gen. nov., comb. nov.</title>
        <authorList>
            <person name="Labeda D."/>
        </authorList>
    </citation>
    <scope>NUCLEOTIDE SEQUENCE [LARGE SCALE GENOMIC DNA]</scope>
    <source>
        <strain evidence="1 2">AN110305</strain>
    </source>
</reference>
<sequence>MSGWDLEVLAASLRRDSDDLSLYAGFLINTLSASLPAELVSVDRKSGLFGRVRDDAPVLGVTILLGDRRFTLNRTAVGQPVTSRIRHESGGVVLRTETVGMDVWSLELATALARYAQANAAASQVLRRLASPELP</sequence>